<evidence type="ECO:0000313" key="1">
    <source>
        <dbReference type="EMBL" id="KAG2269784.1"/>
    </source>
</evidence>
<keyword evidence="2" id="KW-1185">Reference proteome</keyword>
<accession>A0A8X7QLQ3</accession>
<name>A0A8X7QLQ3_BRACI</name>
<protein>
    <submittedName>
        <fullName evidence="1">Uncharacterized protein</fullName>
    </submittedName>
</protein>
<dbReference type="Proteomes" id="UP000886595">
    <property type="component" value="Unassembled WGS sequence"/>
</dbReference>
<evidence type="ECO:0000313" key="2">
    <source>
        <dbReference type="Proteomes" id="UP000886595"/>
    </source>
</evidence>
<dbReference type="AlphaFoldDB" id="A0A8X7QLQ3"/>
<proteinExistence type="predicted"/>
<reference evidence="1 2" key="1">
    <citation type="submission" date="2020-02" db="EMBL/GenBank/DDBJ databases">
        <authorList>
            <person name="Ma Q."/>
            <person name="Huang Y."/>
            <person name="Song X."/>
            <person name="Pei D."/>
        </authorList>
    </citation>
    <scope>NUCLEOTIDE SEQUENCE [LARGE SCALE GENOMIC DNA]</scope>
    <source>
        <strain evidence="1">Sxm20200214</strain>
        <tissue evidence="1">Leaf</tissue>
    </source>
</reference>
<comment type="caution">
    <text evidence="1">The sequence shown here is derived from an EMBL/GenBank/DDBJ whole genome shotgun (WGS) entry which is preliminary data.</text>
</comment>
<organism evidence="1 2">
    <name type="scientific">Brassica carinata</name>
    <name type="common">Ethiopian mustard</name>
    <name type="synonym">Abyssinian cabbage</name>
    <dbReference type="NCBI Taxonomy" id="52824"/>
    <lineage>
        <taxon>Eukaryota</taxon>
        <taxon>Viridiplantae</taxon>
        <taxon>Streptophyta</taxon>
        <taxon>Embryophyta</taxon>
        <taxon>Tracheophyta</taxon>
        <taxon>Spermatophyta</taxon>
        <taxon>Magnoliopsida</taxon>
        <taxon>eudicotyledons</taxon>
        <taxon>Gunneridae</taxon>
        <taxon>Pentapetalae</taxon>
        <taxon>rosids</taxon>
        <taxon>malvids</taxon>
        <taxon>Brassicales</taxon>
        <taxon>Brassicaceae</taxon>
        <taxon>Brassiceae</taxon>
        <taxon>Brassica</taxon>
    </lineage>
</organism>
<sequence>MTTGEDPLPLLLDRAAQGVASFIALLFLLLCQSKEEEIAILLRIHCPCLFSMKAVPIHIQIGWIERWQRPKAPPRVKHTRIETATSPGNSIAVSSDPIQGLPFSISWQGTQRDSLAITLGSKARNDSKSRNNGSCKGRDKAAIALARLFMARLAGNENKRTGKSAFPIRWLSSGDPLFSGFDDSKGTGHLLQSIRRGMFSWPESWFNPNEKHPF</sequence>
<dbReference type="EMBL" id="JAAMPC010000013">
    <property type="protein sequence ID" value="KAG2269784.1"/>
    <property type="molecule type" value="Genomic_DNA"/>
</dbReference>
<gene>
    <name evidence="1" type="ORF">Bca52824_064339</name>
</gene>
<dbReference type="OrthoDB" id="10594372at2759"/>